<dbReference type="PANTHER" id="PTHR36307">
    <property type="entry name" value="FLAGELLA BASAL BODY P-RING FORMATION PROTEIN FLGA"/>
    <property type="match status" value="1"/>
</dbReference>
<dbReference type="AlphaFoldDB" id="A0A640WFX9"/>
<proteinExistence type="inferred from homology"/>
<name>A0A640WFX9_9GAMM</name>
<organism evidence="8 9">
    <name type="scientific">Salinicola corii</name>
    <dbReference type="NCBI Taxonomy" id="2606937"/>
    <lineage>
        <taxon>Bacteria</taxon>
        <taxon>Pseudomonadati</taxon>
        <taxon>Pseudomonadota</taxon>
        <taxon>Gammaproteobacteria</taxon>
        <taxon>Oceanospirillales</taxon>
        <taxon>Halomonadaceae</taxon>
        <taxon>Salinicola</taxon>
    </lineage>
</organism>
<evidence type="ECO:0000259" key="7">
    <source>
        <dbReference type="SMART" id="SM00858"/>
    </source>
</evidence>
<gene>
    <name evidence="8" type="primary">flgA</name>
    <name evidence="8" type="ORF">F0A16_07515</name>
</gene>
<dbReference type="EMBL" id="VTPX01000003">
    <property type="protein sequence ID" value="KAA0019181.1"/>
    <property type="molecule type" value="Genomic_DNA"/>
</dbReference>
<dbReference type="PANTHER" id="PTHR36307:SF1">
    <property type="entry name" value="FLAGELLA BASAL BODY P-RING FORMATION PROTEIN FLGA"/>
    <property type="match status" value="1"/>
</dbReference>
<dbReference type="InterPro" id="IPR039246">
    <property type="entry name" value="Flagellar_FlgA"/>
</dbReference>
<comment type="subcellular location">
    <subcellularLocation>
        <location evidence="1">Periplasm</location>
    </subcellularLocation>
</comment>
<dbReference type="Proteomes" id="UP000466024">
    <property type="component" value="Unassembled WGS sequence"/>
</dbReference>
<dbReference type="Gene3D" id="3.90.1210.10">
    <property type="entry name" value="Antifreeze-like/N-acetylneuraminic acid synthase C-terminal domain"/>
    <property type="match status" value="1"/>
</dbReference>
<dbReference type="Gene3D" id="2.30.30.760">
    <property type="match status" value="1"/>
</dbReference>
<dbReference type="GO" id="GO:0044780">
    <property type="term" value="P:bacterial-type flagellum assembly"/>
    <property type="evidence" value="ECO:0007669"/>
    <property type="project" value="InterPro"/>
</dbReference>
<dbReference type="InterPro" id="IPR041231">
    <property type="entry name" value="FlgA_N"/>
</dbReference>
<evidence type="ECO:0000256" key="1">
    <source>
        <dbReference type="ARBA" id="ARBA00004418"/>
    </source>
</evidence>
<dbReference type="CDD" id="cd11614">
    <property type="entry name" value="SAF_CpaB_FlgA_like"/>
    <property type="match status" value="1"/>
</dbReference>
<comment type="similarity">
    <text evidence="2">Belongs to the FlgA family.</text>
</comment>
<reference evidence="8 9" key="1">
    <citation type="submission" date="2019-08" db="EMBL/GenBank/DDBJ databases">
        <title>Bioinformatics analysis of the strain L3 and L5.</title>
        <authorList>
            <person name="Li X."/>
        </authorList>
    </citation>
    <scope>NUCLEOTIDE SEQUENCE [LARGE SCALE GENOMIC DNA]</scope>
    <source>
        <strain evidence="8 9">L3</strain>
    </source>
</reference>
<accession>A0A640WFX9</accession>
<keyword evidence="8" id="KW-0969">Cilium</keyword>
<evidence type="ECO:0000313" key="9">
    <source>
        <dbReference type="Proteomes" id="UP000466024"/>
    </source>
</evidence>
<evidence type="ECO:0000256" key="4">
    <source>
        <dbReference type="ARBA" id="ARBA00022729"/>
    </source>
</evidence>
<protein>
    <recommendedName>
        <fullName evidence="3">Flagella basal body P-ring formation protein FlgA</fullName>
    </recommendedName>
</protein>
<dbReference type="InterPro" id="IPR013974">
    <property type="entry name" value="SAF"/>
</dbReference>
<keyword evidence="4" id="KW-0732">Signal</keyword>
<dbReference type="InterPro" id="IPR017585">
    <property type="entry name" value="SAF_FlgA"/>
</dbReference>
<evidence type="ECO:0000256" key="5">
    <source>
        <dbReference type="ARBA" id="ARBA00022764"/>
    </source>
</evidence>
<comment type="caution">
    <text evidence="8">The sequence shown here is derived from an EMBL/GenBank/DDBJ whole genome shotgun (WGS) entry which is preliminary data.</text>
</comment>
<dbReference type="Pfam" id="PF17656">
    <property type="entry name" value="ChapFlgA_N"/>
    <property type="match status" value="1"/>
</dbReference>
<dbReference type="SMART" id="SM00858">
    <property type="entry name" value="SAF"/>
    <property type="match status" value="1"/>
</dbReference>
<keyword evidence="8" id="KW-0966">Cell projection</keyword>
<evidence type="ECO:0000256" key="3">
    <source>
        <dbReference type="ARBA" id="ARBA00014754"/>
    </source>
</evidence>
<dbReference type="Pfam" id="PF13144">
    <property type="entry name" value="ChapFlgA"/>
    <property type="match status" value="1"/>
</dbReference>
<evidence type="ECO:0000313" key="8">
    <source>
        <dbReference type="EMBL" id="KAA0019181.1"/>
    </source>
</evidence>
<evidence type="ECO:0000256" key="6">
    <source>
        <dbReference type="ARBA" id="ARBA00025643"/>
    </source>
</evidence>
<keyword evidence="8" id="KW-0282">Flagellum</keyword>
<sequence>MRADPPETFQRSRSKFRPGLRRVVWTGAMTLMALLFALSLLPIPSISQADTDVPPNDAVNASVKRFLQRQTASLGDQVKIELQESAADLGDCPEPRPFLPRPGVPQGRVTVGVHCGSDDSRARYLQATVSAVVRHLVVRQPIDPGQRIDATALDWQQTDISRLRRGYLDDPARAAGMIATRRIPPGTTLTDDMMRKPWMVKRGDTVVLTAVGQGFHVSRNVEALDNGGLGSTIRLKTENNQILQGKVTGQDRLRVDF</sequence>
<dbReference type="GO" id="GO:0042597">
    <property type="term" value="C:periplasmic space"/>
    <property type="evidence" value="ECO:0007669"/>
    <property type="project" value="UniProtKB-SubCell"/>
</dbReference>
<evidence type="ECO:0000256" key="2">
    <source>
        <dbReference type="ARBA" id="ARBA00010474"/>
    </source>
</evidence>
<keyword evidence="9" id="KW-1185">Reference proteome</keyword>
<keyword evidence="5" id="KW-0574">Periplasm</keyword>
<feature type="domain" description="SAF" evidence="7">
    <location>
        <begin position="133"/>
        <end position="195"/>
    </location>
</feature>
<comment type="function">
    <text evidence="6">Involved in the assembly process of the P-ring formation. It may associate with FlgF on the rod constituting a structure essential for the P-ring assembly or may act as a modulator protein for the P-ring assembly.</text>
</comment>
<dbReference type="NCBIfam" id="TIGR03170">
    <property type="entry name" value="flgA_cterm"/>
    <property type="match status" value="1"/>
</dbReference>